<sequence length="244" mass="25785">MGYGKRQNERTLHMSHGTDRREIPQRSSRWAAKSADILAAAKLTPNQISVGSVVFAAAGAAALICSAYTDDAVIRAVLLAAAAACIPLRLLLNMLDGMLAVEKGMSSPVGDIYNELPDRISDVLFLGAAGIATAGLVTAGRVDFGVTLGFLAAILAVLTAYIRCLGAALGTGNFFDGPLAKPHRMWLLMIGVLAGIAETWLPWPEGWALFGTLALIALGSLLTCMRRLRRVSAALRARSRDLPS</sequence>
<evidence type="ECO:0000313" key="4">
    <source>
        <dbReference type="Proteomes" id="UP001139158"/>
    </source>
</evidence>
<feature type="transmembrane region" description="Helical" evidence="2">
    <location>
        <begin position="184"/>
        <end position="201"/>
    </location>
</feature>
<feature type="transmembrane region" description="Helical" evidence="2">
    <location>
        <begin position="207"/>
        <end position="228"/>
    </location>
</feature>
<organism evidence="3 4">
    <name type="scientific">Arthrobacter caoxuetaonis</name>
    <dbReference type="NCBI Taxonomy" id="2886935"/>
    <lineage>
        <taxon>Bacteria</taxon>
        <taxon>Bacillati</taxon>
        <taxon>Actinomycetota</taxon>
        <taxon>Actinomycetes</taxon>
        <taxon>Micrococcales</taxon>
        <taxon>Micrococcaceae</taxon>
        <taxon>Arthrobacter</taxon>
    </lineage>
</organism>
<feature type="region of interest" description="Disordered" evidence="1">
    <location>
        <begin position="1"/>
        <end position="24"/>
    </location>
</feature>
<protein>
    <submittedName>
        <fullName evidence="3">CDP-alcohol phosphatidyltransferase family protein</fullName>
    </submittedName>
</protein>
<keyword evidence="2" id="KW-0812">Transmembrane</keyword>
<gene>
    <name evidence="3" type="ORF">LJ757_11135</name>
</gene>
<name>A0A9X1MGW3_9MICC</name>
<evidence type="ECO:0000256" key="1">
    <source>
        <dbReference type="SAM" id="MobiDB-lite"/>
    </source>
</evidence>
<feature type="transmembrane region" description="Helical" evidence="2">
    <location>
        <begin position="148"/>
        <end position="172"/>
    </location>
</feature>
<keyword evidence="2" id="KW-0472">Membrane</keyword>
<evidence type="ECO:0000256" key="2">
    <source>
        <dbReference type="SAM" id="Phobius"/>
    </source>
</evidence>
<evidence type="ECO:0000313" key="3">
    <source>
        <dbReference type="EMBL" id="MCC3298354.1"/>
    </source>
</evidence>
<accession>A0A9X1MGW3</accession>
<reference evidence="3" key="1">
    <citation type="submission" date="2021-10" db="EMBL/GenBank/DDBJ databases">
        <title>Novel species in genus Arthrobacter.</title>
        <authorList>
            <person name="Liu Y."/>
        </authorList>
    </citation>
    <scope>NUCLEOTIDE SEQUENCE</scope>
    <source>
        <strain evidence="3">Zg-Y453</strain>
    </source>
</reference>
<comment type="caution">
    <text evidence="3">The sequence shown here is derived from an EMBL/GenBank/DDBJ whole genome shotgun (WGS) entry which is preliminary data.</text>
</comment>
<feature type="transmembrane region" description="Helical" evidence="2">
    <location>
        <begin position="123"/>
        <end position="142"/>
    </location>
</feature>
<dbReference type="InterPro" id="IPR043130">
    <property type="entry name" value="CDP-OH_PTrfase_TM_dom"/>
</dbReference>
<proteinExistence type="predicted"/>
<dbReference type="Gene3D" id="1.20.120.1760">
    <property type="match status" value="1"/>
</dbReference>
<dbReference type="AlphaFoldDB" id="A0A9X1MGW3"/>
<dbReference type="EMBL" id="JAJFZV010000011">
    <property type="protein sequence ID" value="MCC3298354.1"/>
    <property type="molecule type" value="Genomic_DNA"/>
</dbReference>
<keyword evidence="2" id="KW-1133">Transmembrane helix</keyword>
<dbReference type="RefSeq" id="WP_227896227.1">
    <property type="nucleotide sequence ID" value="NZ_JAJFZV010000011.1"/>
</dbReference>
<dbReference type="Proteomes" id="UP001139158">
    <property type="component" value="Unassembled WGS sequence"/>
</dbReference>
<feature type="transmembrane region" description="Helical" evidence="2">
    <location>
        <begin position="75"/>
        <end position="95"/>
    </location>
</feature>
<keyword evidence="4" id="KW-1185">Reference proteome</keyword>
<feature type="transmembrane region" description="Helical" evidence="2">
    <location>
        <begin position="48"/>
        <end position="69"/>
    </location>
</feature>